<dbReference type="Gene3D" id="3.10.10.10">
    <property type="entry name" value="HIV Type 1 Reverse Transcriptase, subunit A, domain 1"/>
    <property type="match status" value="1"/>
</dbReference>
<evidence type="ECO:0000259" key="3">
    <source>
        <dbReference type="PROSITE" id="PS50158"/>
    </source>
</evidence>
<keyword evidence="1" id="KW-0479">Metal-binding</keyword>
<keyword evidence="4" id="KW-0548">Nucleotidyltransferase</keyword>
<dbReference type="Pfam" id="PF00098">
    <property type="entry name" value="zf-CCHC"/>
    <property type="match status" value="1"/>
</dbReference>
<sequence length="648" mass="71568">MQEVVKKEIVKLLDTGIIYPIADSPWVSPIHCVPKKGGITVFTNENDELVPTRTAGRHAAKSLGGGTGVRVGRGGRGRRPREGNDERVDELNGQGNDQGLGANGGVEGVNGNVEGANGGNVGNQYVNVVMRNVQEEHWNYDGKGGAVVLTHLDEKMENVQDMSGCSNDQKVKYTAGSFVGKALTWWNSQIRTLSREVAVSMSWNDFKFMMIQEFCPSHEMQKLESELWNHAMVGVGHAAYTDRFHELASNRVKDYGEGSANFLSLTDEAVRNGSIKKVEKRGNVGETSKDKNGRDDNKRTRTGNVFATTVNPVGRENMGTWSKCTTCNSYHAPGGPCRTCFNCNRPGHLAKDCRGVSRNVNPVNARNPTVRACYECGSTDHVMLVCPRWNRAMDREKNHPNQVAANNGGQGRGNQGNQARGRAFMLGAEEARQDLNIVTGTFTLNDHFATTLFDSGADYSFVSTTFIPLLGLEPSELGFKYEIEIASGQLVEIDKVGNGCLIIRVEICLHCKVVRIPLSDGKVLRVVGERPKKKARFLMGIKKQEEIVVLILGATPIVKSPYRLAPSKLEELSGQLKELQDKGLDTSAESCYEDEYQRLRLELVKTFEFSYKYLCVYRRCLNLLYDSRGARRTLKVSLGTAQKEGIVC</sequence>
<proteinExistence type="predicted"/>
<organism evidence="4 5">
    <name type="scientific">Tanacetum coccineum</name>
    <dbReference type="NCBI Taxonomy" id="301880"/>
    <lineage>
        <taxon>Eukaryota</taxon>
        <taxon>Viridiplantae</taxon>
        <taxon>Streptophyta</taxon>
        <taxon>Embryophyta</taxon>
        <taxon>Tracheophyta</taxon>
        <taxon>Spermatophyta</taxon>
        <taxon>Magnoliopsida</taxon>
        <taxon>eudicotyledons</taxon>
        <taxon>Gunneridae</taxon>
        <taxon>Pentapetalae</taxon>
        <taxon>asterids</taxon>
        <taxon>campanulids</taxon>
        <taxon>Asterales</taxon>
        <taxon>Asteraceae</taxon>
        <taxon>Asteroideae</taxon>
        <taxon>Anthemideae</taxon>
        <taxon>Anthemidinae</taxon>
        <taxon>Tanacetum</taxon>
    </lineage>
</organism>
<evidence type="ECO:0000313" key="4">
    <source>
        <dbReference type="EMBL" id="GJU02762.1"/>
    </source>
</evidence>
<keyword evidence="4" id="KW-0695">RNA-directed DNA polymerase</keyword>
<dbReference type="PROSITE" id="PS50158">
    <property type="entry name" value="ZF_CCHC"/>
    <property type="match status" value="1"/>
</dbReference>
<dbReference type="EMBL" id="BQNB010021091">
    <property type="protein sequence ID" value="GJU02762.1"/>
    <property type="molecule type" value="Genomic_DNA"/>
</dbReference>
<dbReference type="PANTHER" id="PTHR15503">
    <property type="entry name" value="LDOC1 RELATED"/>
    <property type="match status" value="1"/>
</dbReference>
<keyword evidence="1" id="KW-0862">Zinc</keyword>
<keyword evidence="1" id="KW-0863">Zinc-finger</keyword>
<dbReference type="InterPro" id="IPR005162">
    <property type="entry name" value="Retrotrans_gag_dom"/>
</dbReference>
<evidence type="ECO:0000313" key="5">
    <source>
        <dbReference type="Proteomes" id="UP001151760"/>
    </source>
</evidence>
<accession>A0ABQ5ITK3</accession>
<dbReference type="InterPro" id="IPR001878">
    <property type="entry name" value="Znf_CCHC"/>
</dbReference>
<dbReference type="CDD" id="cd00303">
    <property type="entry name" value="retropepsin_like"/>
    <property type="match status" value="1"/>
</dbReference>
<feature type="compositionally biased region" description="Basic and acidic residues" evidence="2">
    <location>
        <begin position="80"/>
        <end position="90"/>
    </location>
</feature>
<dbReference type="Proteomes" id="UP001151760">
    <property type="component" value="Unassembled WGS sequence"/>
</dbReference>
<dbReference type="GO" id="GO:0003964">
    <property type="term" value="F:RNA-directed DNA polymerase activity"/>
    <property type="evidence" value="ECO:0007669"/>
    <property type="project" value="UniProtKB-KW"/>
</dbReference>
<feature type="compositionally biased region" description="Basic and acidic residues" evidence="2">
    <location>
        <begin position="276"/>
        <end position="299"/>
    </location>
</feature>
<dbReference type="SMART" id="SM00343">
    <property type="entry name" value="ZnF_C2HC"/>
    <property type="match status" value="2"/>
</dbReference>
<dbReference type="Pfam" id="PF08284">
    <property type="entry name" value="RVP_2"/>
    <property type="match status" value="1"/>
</dbReference>
<evidence type="ECO:0000256" key="2">
    <source>
        <dbReference type="SAM" id="MobiDB-lite"/>
    </source>
</evidence>
<feature type="compositionally biased region" description="Gly residues" evidence="2">
    <location>
        <begin position="63"/>
        <end position="72"/>
    </location>
</feature>
<gene>
    <name evidence="4" type="ORF">Tco_1113100</name>
</gene>
<dbReference type="Pfam" id="PF03732">
    <property type="entry name" value="Retrotrans_gag"/>
    <property type="match status" value="1"/>
</dbReference>
<comment type="caution">
    <text evidence="4">The sequence shown here is derived from an EMBL/GenBank/DDBJ whole genome shotgun (WGS) entry which is preliminary data.</text>
</comment>
<dbReference type="SUPFAM" id="SSF56672">
    <property type="entry name" value="DNA/RNA polymerases"/>
    <property type="match status" value="1"/>
</dbReference>
<protein>
    <submittedName>
        <fullName evidence="4">Reverse transcriptase domain-containing protein</fullName>
    </submittedName>
</protein>
<dbReference type="PANTHER" id="PTHR15503:SF45">
    <property type="entry name" value="RNA-DIRECTED DNA POLYMERASE HOMOLOG"/>
    <property type="match status" value="1"/>
</dbReference>
<feature type="region of interest" description="Disordered" evidence="2">
    <location>
        <begin position="399"/>
        <end position="418"/>
    </location>
</feature>
<keyword evidence="5" id="KW-1185">Reference proteome</keyword>
<dbReference type="SUPFAM" id="SSF57756">
    <property type="entry name" value="Retrovirus zinc finger-like domains"/>
    <property type="match status" value="1"/>
</dbReference>
<feature type="domain" description="CCHC-type" evidence="3">
    <location>
        <begin position="340"/>
        <end position="354"/>
    </location>
</feature>
<feature type="region of interest" description="Disordered" evidence="2">
    <location>
        <begin position="58"/>
        <end position="102"/>
    </location>
</feature>
<dbReference type="InterPro" id="IPR036875">
    <property type="entry name" value="Znf_CCHC_sf"/>
</dbReference>
<reference evidence="4" key="2">
    <citation type="submission" date="2022-01" db="EMBL/GenBank/DDBJ databases">
        <authorList>
            <person name="Yamashiro T."/>
            <person name="Shiraishi A."/>
            <person name="Satake H."/>
            <person name="Nakayama K."/>
        </authorList>
    </citation>
    <scope>NUCLEOTIDE SEQUENCE</scope>
</reference>
<feature type="region of interest" description="Disordered" evidence="2">
    <location>
        <begin position="276"/>
        <end position="302"/>
    </location>
</feature>
<dbReference type="Gene3D" id="4.10.60.10">
    <property type="entry name" value="Zinc finger, CCHC-type"/>
    <property type="match status" value="1"/>
</dbReference>
<reference evidence="4" key="1">
    <citation type="journal article" date="2022" name="Int. J. Mol. Sci.">
        <title>Draft Genome of Tanacetum Coccineum: Genomic Comparison of Closely Related Tanacetum-Family Plants.</title>
        <authorList>
            <person name="Yamashiro T."/>
            <person name="Shiraishi A."/>
            <person name="Nakayama K."/>
            <person name="Satake H."/>
        </authorList>
    </citation>
    <scope>NUCLEOTIDE SEQUENCE</scope>
</reference>
<name>A0ABQ5ITK3_9ASTR</name>
<evidence type="ECO:0000256" key="1">
    <source>
        <dbReference type="PROSITE-ProRule" id="PRU00047"/>
    </source>
</evidence>
<dbReference type="InterPro" id="IPR043502">
    <property type="entry name" value="DNA/RNA_pol_sf"/>
</dbReference>
<dbReference type="InterPro" id="IPR032567">
    <property type="entry name" value="RTL1-rel"/>
</dbReference>
<keyword evidence="4" id="KW-0808">Transferase</keyword>